<dbReference type="Proteomes" id="UP000000496">
    <property type="component" value="Chromosome gsn.131"/>
</dbReference>
<gene>
    <name evidence="1" type="ordered locus">SNE_A15930</name>
</gene>
<accession>F8L9E2</accession>
<dbReference type="EMBL" id="FR872582">
    <property type="protein sequence ID" value="CCB89470.1"/>
    <property type="molecule type" value="Genomic_DNA"/>
</dbReference>
<protein>
    <submittedName>
        <fullName evidence="1">Uncharacterized protein</fullName>
    </submittedName>
</protein>
<dbReference type="AlphaFoldDB" id="F8L9E2"/>
<organism evidence="1 2">
    <name type="scientific">Simkania negevensis (strain ATCC VR-1471 / DSM 27360 / Z)</name>
    <dbReference type="NCBI Taxonomy" id="331113"/>
    <lineage>
        <taxon>Bacteria</taxon>
        <taxon>Pseudomonadati</taxon>
        <taxon>Chlamydiota</taxon>
        <taxon>Chlamydiia</taxon>
        <taxon>Parachlamydiales</taxon>
        <taxon>Simkaniaceae</taxon>
        <taxon>Simkania</taxon>
    </lineage>
</organism>
<proteinExistence type="predicted"/>
<sequence>MTHVETISFVMISLLNFRFNYTLF</sequence>
<dbReference type="KEGG" id="sng:SNE_A15930"/>
<reference evidence="1 2" key="2">
    <citation type="journal article" date="2011" name="Mol. Biol. Evol.">
        <title>Unity in variety--the pan-genome of the Chlamydiae.</title>
        <authorList>
            <person name="Collingro A."/>
            <person name="Tischler P."/>
            <person name="Weinmaier T."/>
            <person name="Penz T."/>
            <person name="Heinz E."/>
            <person name="Brunham R.C."/>
            <person name="Read T.D."/>
            <person name="Bavoil P.M."/>
            <person name="Sachse K."/>
            <person name="Kahane S."/>
            <person name="Friedman M.G."/>
            <person name="Rattei T."/>
            <person name="Myers G.S."/>
            <person name="Horn M."/>
        </authorList>
    </citation>
    <scope>NUCLEOTIDE SEQUENCE [LARGE SCALE GENOMIC DNA]</scope>
    <source>
        <strain evidence="2">ATCC VR-1471 / Z</strain>
    </source>
</reference>
<name>F8L9E2_SIMNZ</name>
<evidence type="ECO:0000313" key="2">
    <source>
        <dbReference type="Proteomes" id="UP000000496"/>
    </source>
</evidence>
<dbReference type="HOGENOM" id="CLU_3421200_0_0_0"/>
<evidence type="ECO:0000313" key="1">
    <source>
        <dbReference type="EMBL" id="CCB89470.1"/>
    </source>
</evidence>
<dbReference type="STRING" id="331113.SNE_A15930"/>
<reference key="1">
    <citation type="journal article" date="2011" name="Mol. Biol. Evol.">
        <title>Unity in variety -- the pan-genome of the Chlamydiae.</title>
        <authorList>
            <person name="Collingro A."/>
            <person name="Tischler P."/>
            <person name="Weinmaier T."/>
            <person name="Penz T."/>
            <person name="Heinz E."/>
            <person name="Brunham R.C."/>
            <person name="Read T.D."/>
            <person name="Bavoil P.M."/>
            <person name="Sachse K."/>
            <person name="Kahane S."/>
            <person name="Friedman M.G."/>
            <person name="Rattei T."/>
            <person name="Myers G.S.A."/>
            <person name="Horn M."/>
        </authorList>
    </citation>
    <scope>NUCLEOTIDE SEQUENCE</scope>
    <source>
        <strain>Z</strain>
    </source>
</reference>
<keyword evidence="2" id="KW-1185">Reference proteome</keyword>